<reference evidence="1" key="1">
    <citation type="submission" date="2021-03" db="EMBL/GenBank/DDBJ databases">
        <title>Draft genome sequence of rust myrtle Austropuccinia psidii MF-1, a brazilian biotype.</title>
        <authorList>
            <person name="Quecine M.C."/>
            <person name="Pachon D.M.R."/>
            <person name="Bonatelli M.L."/>
            <person name="Correr F.H."/>
            <person name="Franceschini L.M."/>
            <person name="Leite T.F."/>
            <person name="Margarido G.R.A."/>
            <person name="Almeida C.A."/>
            <person name="Ferrarezi J.A."/>
            <person name="Labate C.A."/>
        </authorList>
    </citation>
    <scope>NUCLEOTIDE SEQUENCE</scope>
    <source>
        <strain evidence="1">MF-1</strain>
    </source>
</reference>
<gene>
    <name evidence="1" type="ORF">O181_030757</name>
</gene>
<name>A0A9Q3CZA6_9BASI</name>
<dbReference type="PANTHER" id="PTHR23272:SF161">
    <property type="entry name" value="ZINC FINGER BED DOMAIN-CONTAINING PROTEIN RICESLEEPER 1-LIKE"/>
    <property type="match status" value="1"/>
</dbReference>
<evidence type="ECO:0000313" key="2">
    <source>
        <dbReference type="Proteomes" id="UP000765509"/>
    </source>
</evidence>
<dbReference type="PANTHER" id="PTHR23272">
    <property type="entry name" value="BED FINGER-RELATED"/>
    <property type="match status" value="1"/>
</dbReference>
<dbReference type="EMBL" id="AVOT02010882">
    <property type="protein sequence ID" value="MBW0491042.1"/>
    <property type="molecule type" value="Genomic_DNA"/>
</dbReference>
<dbReference type="InterPro" id="IPR012337">
    <property type="entry name" value="RNaseH-like_sf"/>
</dbReference>
<proteinExistence type="predicted"/>
<keyword evidence="2" id="KW-1185">Reference proteome</keyword>
<organism evidence="1 2">
    <name type="scientific">Austropuccinia psidii MF-1</name>
    <dbReference type="NCBI Taxonomy" id="1389203"/>
    <lineage>
        <taxon>Eukaryota</taxon>
        <taxon>Fungi</taxon>
        <taxon>Dikarya</taxon>
        <taxon>Basidiomycota</taxon>
        <taxon>Pucciniomycotina</taxon>
        <taxon>Pucciniomycetes</taxon>
        <taxon>Pucciniales</taxon>
        <taxon>Sphaerophragmiaceae</taxon>
        <taxon>Austropuccinia</taxon>
    </lineage>
</organism>
<accession>A0A9Q3CZA6</accession>
<sequence length="165" mass="18886">MNQEIQSLCPTYTANTQEIGFMPHTIHLEARDGLKALGNAESDALDPSISRQLASYLHQSSQRHEKFITTFKLVYGNSRPTHATMLLSHVPTRWNSTYNMLNQELTLKEAYDQLNSLPNLVSYQSTVLEWDKVRVMVDFLHQLYEATQIICGEDYPTVNHASKEN</sequence>
<comment type="caution">
    <text evidence="1">The sequence shown here is derived from an EMBL/GenBank/DDBJ whole genome shotgun (WGS) entry which is preliminary data.</text>
</comment>
<dbReference type="SUPFAM" id="SSF53098">
    <property type="entry name" value="Ribonuclease H-like"/>
    <property type="match status" value="1"/>
</dbReference>
<protein>
    <submittedName>
        <fullName evidence="1">Uncharacterized protein</fullName>
    </submittedName>
</protein>
<dbReference type="OrthoDB" id="3252425at2759"/>
<dbReference type="AlphaFoldDB" id="A0A9Q3CZA6"/>
<dbReference type="Proteomes" id="UP000765509">
    <property type="component" value="Unassembled WGS sequence"/>
</dbReference>
<evidence type="ECO:0000313" key="1">
    <source>
        <dbReference type="EMBL" id="MBW0491042.1"/>
    </source>
</evidence>